<comment type="caution">
    <text evidence="1">The sequence shown here is derived from an EMBL/GenBank/DDBJ whole genome shotgun (WGS) entry which is preliminary data.</text>
</comment>
<name>A0A8H7ZWN2_9FUNG</name>
<dbReference type="Proteomes" id="UP000673691">
    <property type="component" value="Unassembled WGS sequence"/>
</dbReference>
<dbReference type="AlphaFoldDB" id="A0A8H7ZWN2"/>
<sequence>MRVIESACNCALGQVLAPEEGTMLARAMASNTRLLPLPTQEITDAKPRESNLVGRRSMAANAPKIFDYCSQKPIEDKLKGPAADVRCSNLERPNAGGAHRPYGGAVPTVVKADGAHRRKGGPVAPFIWMYLAAITLRLVTTETGLI</sequence>
<organism evidence="1 2">
    <name type="scientific">Olpidium bornovanus</name>
    <dbReference type="NCBI Taxonomy" id="278681"/>
    <lineage>
        <taxon>Eukaryota</taxon>
        <taxon>Fungi</taxon>
        <taxon>Fungi incertae sedis</taxon>
        <taxon>Olpidiomycota</taxon>
        <taxon>Olpidiomycotina</taxon>
        <taxon>Olpidiomycetes</taxon>
        <taxon>Olpidiales</taxon>
        <taxon>Olpidiaceae</taxon>
        <taxon>Olpidium</taxon>
    </lineage>
</organism>
<dbReference type="EMBL" id="JAEFCI010004539">
    <property type="protein sequence ID" value="KAG5460886.1"/>
    <property type="molecule type" value="Genomic_DNA"/>
</dbReference>
<accession>A0A8H7ZWN2</accession>
<evidence type="ECO:0000313" key="1">
    <source>
        <dbReference type="EMBL" id="KAG5460886.1"/>
    </source>
</evidence>
<proteinExistence type="predicted"/>
<evidence type="ECO:0000313" key="2">
    <source>
        <dbReference type="Proteomes" id="UP000673691"/>
    </source>
</evidence>
<keyword evidence="2" id="KW-1185">Reference proteome</keyword>
<reference evidence="1 2" key="1">
    <citation type="journal article" name="Sci. Rep.">
        <title>Genome-scale phylogenetic analyses confirm Olpidium as the closest living zoosporic fungus to the non-flagellated, terrestrial fungi.</title>
        <authorList>
            <person name="Chang Y."/>
            <person name="Rochon D."/>
            <person name="Sekimoto S."/>
            <person name="Wang Y."/>
            <person name="Chovatia M."/>
            <person name="Sandor L."/>
            <person name="Salamov A."/>
            <person name="Grigoriev I.V."/>
            <person name="Stajich J.E."/>
            <person name="Spatafora J.W."/>
        </authorList>
    </citation>
    <scope>NUCLEOTIDE SEQUENCE [LARGE SCALE GENOMIC DNA]</scope>
    <source>
        <strain evidence="1">S191</strain>
    </source>
</reference>
<gene>
    <name evidence="1" type="ORF">BJ554DRAFT_7015</name>
</gene>
<protein>
    <submittedName>
        <fullName evidence="1">Uncharacterized protein</fullName>
    </submittedName>
</protein>